<dbReference type="Proteomes" id="UP000466442">
    <property type="component" value="Unassembled WGS sequence"/>
</dbReference>
<accession>A0A8S9Y0C6</accession>
<feature type="signal peptide" evidence="1">
    <location>
        <begin position="1"/>
        <end position="19"/>
    </location>
</feature>
<reference evidence="2" key="1">
    <citation type="journal article" date="2021" name="Mol. Ecol. Resour.">
        <title>Apolygus lucorum genome provides insights into omnivorousness and mesophyll feeding.</title>
        <authorList>
            <person name="Liu Y."/>
            <person name="Liu H."/>
            <person name="Wang H."/>
            <person name="Huang T."/>
            <person name="Liu B."/>
            <person name="Yang B."/>
            <person name="Yin L."/>
            <person name="Li B."/>
            <person name="Zhang Y."/>
            <person name="Zhang S."/>
            <person name="Jiang F."/>
            <person name="Zhang X."/>
            <person name="Ren Y."/>
            <person name="Wang B."/>
            <person name="Wang S."/>
            <person name="Lu Y."/>
            <person name="Wu K."/>
            <person name="Fan W."/>
            <person name="Wang G."/>
        </authorList>
    </citation>
    <scope>NUCLEOTIDE SEQUENCE</scope>
    <source>
        <strain evidence="2">12Hb</strain>
    </source>
</reference>
<gene>
    <name evidence="2" type="ORF">GE061_009380</name>
</gene>
<evidence type="ECO:0000313" key="2">
    <source>
        <dbReference type="EMBL" id="KAF6214637.1"/>
    </source>
</evidence>
<keyword evidence="3" id="KW-1185">Reference proteome</keyword>
<proteinExistence type="predicted"/>
<sequence>MKRLAVLLLAFALHEESFGVSTGIDYVLTPDLKTVAENLEAHQVNGVERILGVYHQNEKGHHNSWVIFHRLGRPSYHPELCVASFRDRKVDNSTVDCMKFLIDPVVNLGKKKPAISASRMVDGLVTNQKRTILRGQRSGGGGGGGGAGGGGGGGGGGGYHYCC</sequence>
<comment type="caution">
    <text evidence="2">The sequence shown here is derived from an EMBL/GenBank/DDBJ whole genome shotgun (WGS) entry which is preliminary data.</text>
</comment>
<feature type="chain" id="PRO_5035763537" evidence="1">
    <location>
        <begin position="20"/>
        <end position="163"/>
    </location>
</feature>
<evidence type="ECO:0000313" key="3">
    <source>
        <dbReference type="Proteomes" id="UP000466442"/>
    </source>
</evidence>
<dbReference type="EMBL" id="WIXP02000002">
    <property type="protein sequence ID" value="KAF6214637.1"/>
    <property type="molecule type" value="Genomic_DNA"/>
</dbReference>
<name>A0A8S9Y0C6_APOLU</name>
<evidence type="ECO:0000256" key="1">
    <source>
        <dbReference type="SAM" id="SignalP"/>
    </source>
</evidence>
<dbReference type="AlphaFoldDB" id="A0A8S9Y0C6"/>
<keyword evidence="1" id="KW-0732">Signal</keyword>
<protein>
    <submittedName>
        <fullName evidence="2">Uncharacterized protein</fullName>
    </submittedName>
</protein>
<organism evidence="2 3">
    <name type="scientific">Apolygus lucorum</name>
    <name type="common">Small green plant bug</name>
    <name type="synonym">Lygocoris lucorum</name>
    <dbReference type="NCBI Taxonomy" id="248454"/>
    <lineage>
        <taxon>Eukaryota</taxon>
        <taxon>Metazoa</taxon>
        <taxon>Ecdysozoa</taxon>
        <taxon>Arthropoda</taxon>
        <taxon>Hexapoda</taxon>
        <taxon>Insecta</taxon>
        <taxon>Pterygota</taxon>
        <taxon>Neoptera</taxon>
        <taxon>Paraneoptera</taxon>
        <taxon>Hemiptera</taxon>
        <taxon>Heteroptera</taxon>
        <taxon>Panheteroptera</taxon>
        <taxon>Cimicomorpha</taxon>
        <taxon>Miridae</taxon>
        <taxon>Mirini</taxon>
        <taxon>Apolygus</taxon>
    </lineage>
</organism>